<dbReference type="Proteomes" id="UP000286045">
    <property type="component" value="Unassembled WGS sequence"/>
</dbReference>
<protein>
    <submittedName>
        <fullName evidence="2">Uncharacterized protein</fullName>
    </submittedName>
</protein>
<proteinExistence type="predicted"/>
<accession>A0A439D0X1</accession>
<organism evidence="2 3">
    <name type="scientific">Xylaria grammica</name>
    <dbReference type="NCBI Taxonomy" id="363999"/>
    <lineage>
        <taxon>Eukaryota</taxon>
        <taxon>Fungi</taxon>
        <taxon>Dikarya</taxon>
        <taxon>Ascomycota</taxon>
        <taxon>Pezizomycotina</taxon>
        <taxon>Sordariomycetes</taxon>
        <taxon>Xylariomycetidae</taxon>
        <taxon>Xylariales</taxon>
        <taxon>Xylariaceae</taxon>
        <taxon>Xylaria</taxon>
    </lineage>
</organism>
<comment type="caution">
    <text evidence="2">The sequence shown here is derived from an EMBL/GenBank/DDBJ whole genome shotgun (WGS) entry which is preliminary data.</text>
</comment>
<feature type="signal peptide" evidence="1">
    <location>
        <begin position="1"/>
        <end position="18"/>
    </location>
</feature>
<keyword evidence="1" id="KW-0732">Signal</keyword>
<gene>
    <name evidence="2" type="ORF">EKO27_g7012</name>
</gene>
<evidence type="ECO:0000313" key="2">
    <source>
        <dbReference type="EMBL" id="RWA08105.1"/>
    </source>
</evidence>
<dbReference type="EMBL" id="RYZI01000219">
    <property type="protein sequence ID" value="RWA08105.1"/>
    <property type="molecule type" value="Genomic_DNA"/>
</dbReference>
<reference evidence="2 3" key="1">
    <citation type="submission" date="2018-12" db="EMBL/GenBank/DDBJ databases">
        <title>Draft genome sequence of Xylaria grammica IHI A82.</title>
        <authorList>
            <person name="Buettner E."/>
            <person name="Kellner H."/>
        </authorList>
    </citation>
    <scope>NUCLEOTIDE SEQUENCE [LARGE SCALE GENOMIC DNA]</scope>
    <source>
        <strain evidence="2 3">IHI A82</strain>
    </source>
</reference>
<dbReference type="AlphaFoldDB" id="A0A439D0X1"/>
<feature type="chain" id="PRO_5019008892" evidence="1">
    <location>
        <begin position="19"/>
        <end position="164"/>
    </location>
</feature>
<sequence>MRTQIIAVASALAASVAAHSAVPEITARQTVPDVKLPVLSWQLHVGIVNWSSPYGPGPYGYSVFDATWAVFAPADYISGLPGFAVTCSGEFFTNNSAVGDWTLCSGFPGSATVEGQLTGASGSLASVRHNVTQDEKTTVVVASGRPGSGPPYFEIAVQSVTTVG</sequence>
<name>A0A439D0X1_9PEZI</name>
<keyword evidence="3" id="KW-1185">Reference proteome</keyword>
<evidence type="ECO:0000313" key="3">
    <source>
        <dbReference type="Proteomes" id="UP000286045"/>
    </source>
</evidence>
<evidence type="ECO:0000256" key="1">
    <source>
        <dbReference type="SAM" id="SignalP"/>
    </source>
</evidence>